<organism evidence="1 2">
    <name type="scientific">Plakobranchus ocellatus</name>
    <dbReference type="NCBI Taxonomy" id="259542"/>
    <lineage>
        <taxon>Eukaryota</taxon>
        <taxon>Metazoa</taxon>
        <taxon>Spiralia</taxon>
        <taxon>Lophotrochozoa</taxon>
        <taxon>Mollusca</taxon>
        <taxon>Gastropoda</taxon>
        <taxon>Heterobranchia</taxon>
        <taxon>Euthyneura</taxon>
        <taxon>Panpulmonata</taxon>
        <taxon>Sacoglossa</taxon>
        <taxon>Placobranchoidea</taxon>
        <taxon>Plakobranchidae</taxon>
        <taxon>Plakobranchus</taxon>
    </lineage>
</organism>
<proteinExistence type="predicted"/>
<accession>A0AAV4BJD1</accession>
<protein>
    <recommendedName>
        <fullName evidence="3">PHD finger protein 10</fullName>
    </recommendedName>
</protein>
<dbReference type="Proteomes" id="UP000735302">
    <property type="component" value="Unassembled WGS sequence"/>
</dbReference>
<evidence type="ECO:0000313" key="2">
    <source>
        <dbReference type="Proteomes" id="UP000735302"/>
    </source>
</evidence>
<evidence type="ECO:0000313" key="1">
    <source>
        <dbReference type="EMBL" id="GFO19155.1"/>
    </source>
</evidence>
<reference evidence="1 2" key="1">
    <citation type="journal article" date="2021" name="Elife">
        <title>Chloroplast acquisition without the gene transfer in kleptoplastic sea slugs, Plakobranchus ocellatus.</title>
        <authorList>
            <person name="Maeda T."/>
            <person name="Takahashi S."/>
            <person name="Yoshida T."/>
            <person name="Shimamura S."/>
            <person name="Takaki Y."/>
            <person name="Nagai Y."/>
            <person name="Toyoda A."/>
            <person name="Suzuki Y."/>
            <person name="Arimoto A."/>
            <person name="Ishii H."/>
            <person name="Satoh N."/>
            <person name="Nishiyama T."/>
            <person name="Hasebe M."/>
            <person name="Maruyama T."/>
            <person name="Minagawa J."/>
            <person name="Obokata J."/>
            <person name="Shigenobu S."/>
        </authorList>
    </citation>
    <scope>NUCLEOTIDE SEQUENCE [LARGE SCALE GENOMIC DNA]</scope>
</reference>
<comment type="caution">
    <text evidence="1">The sequence shown here is derived from an EMBL/GenBank/DDBJ whole genome shotgun (WGS) entry which is preliminary data.</text>
</comment>
<name>A0AAV4BJD1_9GAST</name>
<keyword evidence="2" id="KW-1185">Reference proteome</keyword>
<sequence>MILPGYRLIMLAVFNGSQPLQSSPNGPALKAMARAPHSNLFAAARAAFSMDGQVALRHSSPAFAETMTRKPAFCSAFLEKPEGLRQCKMKPLRDSNLCRHHDPRFCTAATRRKLDHATAVREYMKAQVVEGRRQEREAERDARRWGSQEVTVAMSEQEKYTIKNNQVDFTPFIDPVKKVGEAKAKETRAWLEERQRNTSQANKQVLCRPSFVKQLDAVVTNFRVRKETKTEDPRDRQYDYGAITAVHEGKYQCVLISRCNLCRLYEYPRETEMLPNVWCIPCNRCGVQAHRHCIRTTPRYYFDSSWTCIHCMKKNCQLVYTILRFNCFIPEMNCKSIVSNESLYLASIAAPHVAASHKLQRLS</sequence>
<dbReference type="AlphaFoldDB" id="A0AAV4BJD1"/>
<evidence type="ECO:0008006" key="3">
    <source>
        <dbReference type="Google" id="ProtNLM"/>
    </source>
</evidence>
<gene>
    <name evidence="1" type="ORF">PoB_004566000</name>
</gene>
<dbReference type="EMBL" id="BLXT01005027">
    <property type="protein sequence ID" value="GFO19155.1"/>
    <property type="molecule type" value="Genomic_DNA"/>
</dbReference>